<dbReference type="AlphaFoldDB" id="A0A0C9X8W3"/>
<sequence>MNRSPPEPPSRSSSGSSTSYIDALSVAPPSFTLSDHQFGSYTNQKRGIIEGGKTDLPTTTFFHKSLPVLPPYSREVASPIEKDDRSEYDPYDERSLYSDSRGYDPVATSSTSLDLANALGPDNSPYTTEIDTMPCAGVRIPTGPLTGLLAWRLVVGVPKSKRRPNQKHGERELDMFPGPSRPRQSLDESRSRSPSRPPRMSTPSFSESGSANRGFLAAGPVNGYKSKSSSALSLPMNAPSFPPSNDHHHQPTSVHGTQEPTDANTHVDPDTTFIPDPIPTYRSHLHPLERRPRQLERPHPQPHTDYGSVVTNFILDTSLPQNLISPFTLLALGLLPPHPYSQVTPADYTVTLLVQNIPITFHVAKHGEASRLGVRFLEEANVSLGIESGGRGGVLYRDAGTGMRDAPGTVSLTKTGLQARVMAMLGLGRG</sequence>
<feature type="region of interest" description="Disordered" evidence="1">
    <location>
        <begin position="74"/>
        <end position="108"/>
    </location>
</feature>
<dbReference type="EMBL" id="KN838811">
    <property type="protein sequence ID" value="KIJ94061.1"/>
    <property type="molecule type" value="Genomic_DNA"/>
</dbReference>
<evidence type="ECO:0000313" key="3">
    <source>
        <dbReference type="Proteomes" id="UP000054477"/>
    </source>
</evidence>
<feature type="compositionally biased region" description="Low complexity" evidence="1">
    <location>
        <begin position="192"/>
        <end position="206"/>
    </location>
</feature>
<protein>
    <submittedName>
        <fullName evidence="2">Uncharacterized protein</fullName>
    </submittedName>
</protein>
<feature type="region of interest" description="Disordered" evidence="1">
    <location>
        <begin position="1"/>
        <end position="21"/>
    </location>
</feature>
<gene>
    <name evidence="2" type="ORF">K443DRAFT_684050</name>
</gene>
<proteinExistence type="predicted"/>
<keyword evidence="3" id="KW-1185">Reference proteome</keyword>
<dbReference type="STRING" id="1095629.A0A0C9X8W3"/>
<reference evidence="2 3" key="1">
    <citation type="submission" date="2014-04" db="EMBL/GenBank/DDBJ databases">
        <authorList>
            <consortium name="DOE Joint Genome Institute"/>
            <person name="Kuo A."/>
            <person name="Kohler A."/>
            <person name="Nagy L.G."/>
            <person name="Floudas D."/>
            <person name="Copeland A."/>
            <person name="Barry K.W."/>
            <person name="Cichocki N."/>
            <person name="Veneault-Fourrey C."/>
            <person name="LaButti K."/>
            <person name="Lindquist E.A."/>
            <person name="Lipzen A."/>
            <person name="Lundell T."/>
            <person name="Morin E."/>
            <person name="Murat C."/>
            <person name="Sun H."/>
            <person name="Tunlid A."/>
            <person name="Henrissat B."/>
            <person name="Grigoriev I.V."/>
            <person name="Hibbett D.S."/>
            <person name="Martin F."/>
            <person name="Nordberg H.P."/>
            <person name="Cantor M.N."/>
            <person name="Hua S.X."/>
        </authorList>
    </citation>
    <scope>NUCLEOTIDE SEQUENCE [LARGE SCALE GENOMIC DNA]</scope>
    <source>
        <strain evidence="2 3">LaAM-08-1</strain>
    </source>
</reference>
<evidence type="ECO:0000256" key="1">
    <source>
        <dbReference type="SAM" id="MobiDB-lite"/>
    </source>
</evidence>
<name>A0A0C9X8W3_9AGAR</name>
<feature type="compositionally biased region" description="Low complexity" evidence="1">
    <location>
        <begin position="10"/>
        <end position="19"/>
    </location>
</feature>
<feature type="region of interest" description="Disordered" evidence="1">
    <location>
        <begin position="160"/>
        <end position="266"/>
    </location>
</feature>
<dbReference type="Proteomes" id="UP000054477">
    <property type="component" value="Unassembled WGS sequence"/>
</dbReference>
<reference evidence="3" key="2">
    <citation type="submission" date="2015-01" db="EMBL/GenBank/DDBJ databases">
        <title>Evolutionary Origins and Diversification of the Mycorrhizal Mutualists.</title>
        <authorList>
            <consortium name="DOE Joint Genome Institute"/>
            <consortium name="Mycorrhizal Genomics Consortium"/>
            <person name="Kohler A."/>
            <person name="Kuo A."/>
            <person name="Nagy L.G."/>
            <person name="Floudas D."/>
            <person name="Copeland A."/>
            <person name="Barry K.W."/>
            <person name="Cichocki N."/>
            <person name="Veneault-Fourrey C."/>
            <person name="LaButti K."/>
            <person name="Lindquist E.A."/>
            <person name="Lipzen A."/>
            <person name="Lundell T."/>
            <person name="Morin E."/>
            <person name="Murat C."/>
            <person name="Riley R."/>
            <person name="Ohm R."/>
            <person name="Sun H."/>
            <person name="Tunlid A."/>
            <person name="Henrissat B."/>
            <person name="Grigoriev I.V."/>
            <person name="Hibbett D.S."/>
            <person name="Martin F."/>
        </authorList>
    </citation>
    <scope>NUCLEOTIDE SEQUENCE [LARGE SCALE GENOMIC DNA]</scope>
    <source>
        <strain evidence="3">LaAM-08-1</strain>
    </source>
</reference>
<accession>A0A0C9X8W3</accession>
<organism evidence="2 3">
    <name type="scientific">Laccaria amethystina LaAM-08-1</name>
    <dbReference type="NCBI Taxonomy" id="1095629"/>
    <lineage>
        <taxon>Eukaryota</taxon>
        <taxon>Fungi</taxon>
        <taxon>Dikarya</taxon>
        <taxon>Basidiomycota</taxon>
        <taxon>Agaricomycotina</taxon>
        <taxon>Agaricomycetes</taxon>
        <taxon>Agaricomycetidae</taxon>
        <taxon>Agaricales</taxon>
        <taxon>Agaricineae</taxon>
        <taxon>Hydnangiaceae</taxon>
        <taxon>Laccaria</taxon>
    </lineage>
</organism>
<dbReference type="HOGENOM" id="CLU_723758_0_0_1"/>
<feature type="compositionally biased region" description="Polar residues" evidence="1">
    <location>
        <begin position="251"/>
        <end position="264"/>
    </location>
</feature>
<dbReference type="OrthoDB" id="9450131at2759"/>
<feature type="compositionally biased region" description="Basic and acidic residues" evidence="1">
    <location>
        <begin position="80"/>
        <end position="96"/>
    </location>
</feature>
<evidence type="ECO:0000313" key="2">
    <source>
        <dbReference type="EMBL" id="KIJ94061.1"/>
    </source>
</evidence>